<keyword evidence="1" id="KW-0175">Coiled coil</keyword>
<feature type="coiled-coil region" evidence="1">
    <location>
        <begin position="8"/>
        <end position="42"/>
    </location>
</feature>
<reference evidence="3" key="1">
    <citation type="journal article" date="2014" name="Front. Microbiol.">
        <title>High frequency of phylogenetically diverse reductive dehalogenase-homologous genes in deep subseafloor sedimentary metagenomes.</title>
        <authorList>
            <person name="Kawai M."/>
            <person name="Futagami T."/>
            <person name="Toyoda A."/>
            <person name="Takaki Y."/>
            <person name="Nishi S."/>
            <person name="Hori S."/>
            <person name="Arai W."/>
            <person name="Tsubouchi T."/>
            <person name="Morono Y."/>
            <person name="Uchiyama I."/>
            <person name="Ito T."/>
            <person name="Fujiyama A."/>
            <person name="Inagaki F."/>
            <person name="Takami H."/>
        </authorList>
    </citation>
    <scope>NUCLEOTIDE SEQUENCE</scope>
    <source>
        <strain evidence="3">Expedition CK06-06</strain>
    </source>
</reference>
<evidence type="ECO:0000256" key="2">
    <source>
        <dbReference type="SAM" id="MobiDB-lite"/>
    </source>
</evidence>
<evidence type="ECO:0008006" key="4">
    <source>
        <dbReference type="Google" id="ProtNLM"/>
    </source>
</evidence>
<dbReference type="AlphaFoldDB" id="X1HV66"/>
<comment type="caution">
    <text evidence="3">The sequence shown here is derived from an EMBL/GenBank/DDBJ whole genome shotgun (WGS) entry which is preliminary data.</text>
</comment>
<feature type="compositionally biased region" description="Basic residues" evidence="2">
    <location>
        <begin position="61"/>
        <end position="75"/>
    </location>
</feature>
<evidence type="ECO:0000313" key="3">
    <source>
        <dbReference type="EMBL" id="GAH73367.1"/>
    </source>
</evidence>
<name>X1HV66_9ZZZZ</name>
<proteinExistence type="predicted"/>
<sequence>MLFFKEELKERDTTIKELRDENELLKRRLQQLEARNNLLNKMVFGRKSEKKESEEPQSAISRKRGATRGHTGHGRKIPENLPEREEIIDLPEEKKFCSYCG</sequence>
<organism evidence="3">
    <name type="scientific">marine sediment metagenome</name>
    <dbReference type="NCBI Taxonomy" id="412755"/>
    <lineage>
        <taxon>unclassified sequences</taxon>
        <taxon>metagenomes</taxon>
        <taxon>ecological metagenomes</taxon>
    </lineage>
</organism>
<feature type="compositionally biased region" description="Basic and acidic residues" evidence="2">
    <location>
        <begin position="76"/>
        <end position="85"/>
    </location>
</feature>
<accession>X1HV66</accession>
<feature type="non-terminal residue" evidence="3">
    <location>
        <position position="101"/>
    </location>
</feature>
<protein>
    <recommendedName>
        <fullName evidence="4">Transposase TnpC homeodomain domain-containing protein</fullName>
    </recommendedName>
</protein>
<dbReference type="EMBL" id="BARU01028676">
    <property type="protein sequence ID" value="GAH73367.1"/>
    <property type="molecule type" value="Genomic_DNA"/>
</dbReference>
<feature type="region of interest" description="Disordered" evidence="2">
    <location>
        <begin position="43"/>
        <end position="85"/>
    </location>
</feature>
<gene>
    <name evidence="3" type="ORF">S03H2_45733</name>
</gene>
<evidence type="ECO:0000256" key="1">
    <source>
        <dbReference type="SAM" id="Coils"/>
    </source>
</evidence>